<dbReference type="InterPro" id="IPR033749">
    <property type="entry name" value="Polyprenyl_synt_CS"/>
</dbReference>
<gene>
    <name evidence="7" type="ORF">GCM10025869_00060</name>
    <name evidence="8" type="ORF">GCM10025869_36500</name>
</gene>
<dbReference type="InterPro" id="IPR008949">
    <property type="entry name" value="Isoprenoid_synthase_dom_sf"/>
</dbReference>
<evidence type="ECO:0000313" key="8">
    <source>
        <dbReference type="EMBL" id="GMA93121.1"/>
    </source>
</evidence>
<evidence type="ECO:0000313" key="9">
    <source>
        <dbReference type="Proteomes" id="UP001157069"/>
    </source>
</evidence>
<dbReference type="RefSeq" id="WP_284296750.1">
    <property type="nucleotide sequence ID" value="NZ_BSVA01000001.1"/>
</dbReference>
<sequence>MTPEERTVAALGEVEVRLHDFVNRGAARATRHSPHYAELWRTMRTAVSGGKRVRPQLLLSSYTQLTNAHDEPAIQLAVAIELLHTALLVHDDIIDGDDERRGAPNLVGAFRNGGLAAGLGPVAAERWGETAGILAGDLLLMSALRMGVLPDLDRRRADRIAELLDESIFRAAAGELADVAYAVGLTTPSVGDIRDMMADKTAHYSLELPLRAAAVLADAGVEIEERLGAVGRSLGILFQMQDDLLGVFGDPERTGKSASGDLREGKQTLLVAFARDTEPWRSAAAGFGDPGLDERGADALRHALETSGARASFEAEIRRERDHAVRLIHTAGLPAQLEHALCRAADQAMERHA</sequence>
<comment type="cofactor">
    <cofactor evidence="1">
        <name>Mg(2+)</name>
        <dbReference type="ChEBI" id="CHEBI:18420"/>
    </cofactor>
</comment>
<dbReference type="SUPFAM" id="SSF48576">
    <property type="entry name" value="Terpenoid synthases"/>
    <property type="match status" value="1"/>
</dbReference>
<keyword evidence="4" id="KW-0479">Metal-binding</keyword>
<evidence type="ECO:0000256" key="1">
    <source>
        <dbReference type="ARBA" id="ARBA00001946"/>
    </source>
</evidence>
<dbReference type="InterPro" id="IPR000092">
    <property type="entry name" value="Polyprenyl_synt"/>
</dbReference>
<reference evidence="7" key="3">
    <citation type="submission" date="2023-02" db="EMBL/GenBank/DDBJ databases">
        <authorList>
            <person name="Sun Q."/>
            <person name="Mori K."/>
        </authorList>
    </citation>
    <scope>NUCLEOTIDE SEQUENCE</scope>
    <source>
        <strain evidence="7">NBRC 108755</strain>
    </source>
</reference>
<evidence type="ECO:0000256" key="2">
    <source>
        <dbReference type="ARBA" id="ARBA00006706"/>
    </source>
</evidence>
<dbReference type="EMBL" id="BSVA01000001">
    <property type="protein sequence ID" value="GMA93121.1"/>
    <property type="molecule type" value="Genomic_DNA"/>
</dbReference>
<dbReference type="PROSITE" id="PS00444">
    <property type="entry name" value="POLYPRENYL_SYNTHASE_2"/>
    <property type="match status" value="1"/>
</dbReference>
<evidence type="ECO:0000256" key="6">
    <source>
        <dbReference type="RuleBase" id="RU004466"/>
    </source>
</evidence>
<evidence type="ECO:0000256" key="4">
    <source>
        <dbReference type="ARBA" id="ARBA00022723"/>
    </source>
</evidence>
<evidence type="ECO:0000256" key="5">
    <source>
        <dbReference type="ARBA" id="ARBA00022842"/>
    </source>
</evidence>
<keyword evidence="3 6" id="KW-0808">Transferase</keyword>
<accession>A0ABQ6JRL2</accession>
<proteinExistence type="inferred from homology"/>
<comment type="similarity">
    <text evidence="2 6">Belongs to the FPP/GGPP synthase family.</text>
</comment>
<dbReference type="PANTHER" id="PTHR12001">
    <property type="entry name" value="GERANYLGERANYL PYROPHOSPHATE SYNTHASE"/>
    <property type="match status" value="1"/>
</dbReference>
<evidence type="ECO:0000256" key="3">
    <source>
        <dbReference type="ARBA" id="ARBA00022679"/>
    </source>
</evidence>
<name>A0ABQ6JRL2_9MICO</name>
<evidence type="ECO:0000313" key="7">
    <source>
        <dbReference type="EMBL" id="GMA89477.1"/>
    </source>
</evidence>
<dbReference type="PROSITE" id="PS00723">
    <property type="entry name" value="POLYPRENYL_SYNTHASE_1"/>
    <property type="match status" value="1"/>
</dbReference>
<comment type="caution">
    <text evidence="7">The sequence shown here is derived from an EMBL/GenBank/DDBJ whole genome shotgun (WGS) entry which is preliminary data.</text>
</comment>
<keyword evidence="9" id="KW-1185">Reference proteome</keyword>
<dbReference type="SFLD" id="SFLDS00005">
    <property type="entry name" value="Isoprenoid_Synthase_Type_I"/>
    <property type="match status" value="1"/>
</dbReference>
<organism evidence="7 9">
    <name type="scientific">Homoserinibacter gongjuensis</name>
    <dbReference type="NCBI Taxonomy" id="1162968"/>
    <lineage>
        <taxon>Bacteria</taxon>
        <taxon>Bacillati</taxon>
        <taxon>Actinomycetota</taxon>
        <taxon>Actinomycetes</taxon>
        <taxon>Micrococcales</taxon>
        <taxon>Microbacteriaceae</taxon>
        <taxon>Homoserinibacter</taxon>
    </lineage>
</organism>
<dbReference type="EMBL" id="BSVA01000001">
    <property type="protein sequence ID" value="GMA89477.1"/>
    <property type="molecule type" value="Genomic_DNA"/>
</dbReference>
<dbReference type="CDD" id="cd00685">
    <property type="entry name" value="Trans_IPPS_HT"/>
    <property type="match status" value="1"/>
</dbReference>
<dbReference type="Pfam" id="PF00348">
    <property type="entry name" value="polyprenyl_synt"/>
    <property type="match status" value="1"/>
</dbReference>
<reference evidence="7" key="1">
    <citation type="journal article" date="2014" name="Int. J. Syst. Evol. Microbiol.">
        <title>Complete genome of a new Firmicutes species belonging to the dominant human colonic microbiota ('Ruminococcus bicirculans') reveals two chromosomes and a selective capacity to utilize plant glucans.</title>
        <authorList>
            <consortium name="NISC Comparative Sequencing Program"/>
            <person name="Wegmann U."/>
            <person name="Louis P."/>
            <person name="Goesmann A."/>
            <person name="Henrissat B."/>
            <person name="Duncan S.H."/>
            <person name="Flint H.J."/>
        </authorList>
    </citation>
    <scope>NUCLEOTIDE SEQUENCE</scope>
    <source>
        <strain evidence="7">NBRC 108755</strain>
    </source>
</reference>
<keyword evidence="5" id="KW-0460">Magnesium</keyword>
<reference evidence="9" key="2">
    <citation type="journal article" date="2019" name="Int. J. Syst. Evol. Microbiol.">
        <title>The Global Catalogue of Microorganisms (GCM) 10K type strain sequencing project: providing services to taxonomists for standard genome sequencing and annotation.</title>
        <authorList>
            <consortium name="The Broad Institute Genomics Platform"/>
            <consortium name="The Broad Institute Genome Sequencing Center for Infectious Disease"/>
            <person name="Wu L."/>
            <person name="Ma J."/>
        </authorList>
    </citation>
    <scope>NUCLEOTIDE SEQUENCE [LARGE SCALE GENOMIC DNA]</scope>
    <source>
        <strain evidence="9">NBRC 108755</strain>
    </source>
</reference>
<protein>
    <submittedName>
        <fullName evidence="7">Geranylgeranyl pyrophosphate synthase</fullName>
    </submittedName>
</protein>
<dbReference type="Gene3D" id="1.10.600.10">
    <property type="entry name" value="Farnesyl Diphosphate Synthase"/>
    <property type="match status" value="1"/>
</dbReference>
<dbReference type="Proteomes" id="UP001157069">
    <property type="component" value="Unassembled WGS sequence"/>
</dbReference>
<dbReference type="PANTHER" id="PTHR12001:SF85">
    <property type="entry name" value="SHORT CHAIN ISOPRENYL DIPHOSPHATE SYNTHASE"/>
    <property type="match status" value="1"/>
</dbReference>